<accession>A0A0H2UUS0</accession>
<dbReference type="RefSeq" id="WP_011054524.1">
    <property type="nucleotide sequence ID" value="NC_004070.1"/>
</dbReference>
<dbReference type="Pfam" id="PF12822">
    <property type="entry name" value="ECF_trnsprt"/>
    <property type="match status" value="1"/>
</dbReference>
<feature type="transmembrane region" description="Helical" evidence="1">
    <location>
        <begin position="92"/>
        <end position="114"/>
    </location>
</feature>
<evidence type="ECO:0008006" key="4">
    <source>
        <dbReference type="Google" id="ProtNLM"/>
    </source>
</evidence>
<dbReference type="Proteomes" id="UP000000564">
    <property type="component" value="Chromosome"/>
</dbReference>
<feature type="transmembrane region" description="Helical" evidence="1">
    <location>
        <begin position="156"/>
        <end position="181"/>
    </location>
</feature>
<dbReference type="EMBL" id="AE014074">
    <property type="protein sequence ID" value="AAM79470.1"/>
    <property type="molecule type" value="Genomic_DNA"/>
</dbReference>
<feature type="transmembrane region" description="Helical" evidence="1">
    <location>
        <begin position="36"/>
        <end position="53"/>
    </location>
</feature>
<dbReference type="KEGG" id="spg:SpyM3_0863"/>
<evidence type="ECO:0000313" key="2">
    <source>
        <dbReference type="EMBL" id="AAM79470.1"/>
    </source>
</evidence>
<dbReference type="HOGENOM" id="CLU_088550_3_0_9"/>
<feature type="transmembrane region" description="Helical" evidence="1">
    <location>
        <begin position="12"/>
        <end position="30"/>
    </location>
</feature>
<keyword evidence="1" id="KW-1133">Transmembrane helix</keyword>
<keyword evidence="1" id="KW-0472">Membrane</keyword>
<name>A0A0H2UUS0_STRP3</name>
<sequence>MNHRKSADISRIAIFFAIMLVIHFVSSLIFNIWPIPIKPTLVHIPVIIASVLYGPRIGAILGGLMGIISVITNTIILLPTNYLFSPFVDHGTFASLIIAIIPRILIGITPYYCYKLIPNQFGLIVSGIIGSLTNTIFVLSGIFIFFATVFDGNIKALLTAIISSNAIVEMIISAIITFVLIPTLSRLKR</sequence>
<dbReference type="InterPro" id="IPR024529">
    <property type="entry name" value="ECF_trnsprt_substrate-spec"/>
</dbReference>
<keyword evidence="1" id="KW-0812">Transmembrane</keyword>
<dbReference type="GO" id="GO:0022857">
    <property type="term" value="F:transmembrane transporter activity"/>
    <property type="evidence" value="ECO:0007669"/>
    <property type="project" value="InterPro"/>
</dbReference>
<protein>
    <recommendedName>
        <fullName evidence="4">Integral membrane protein</fullName>
    </recommendedName>
</protein>
<reference evidence="2 3" key="1">
    <citation type="journal article" date="2002" name="Proc. Natl. Acad. Sci. U.S.A.">
        <title>Genome sequence of a serotype M3 strain of group A Streptococcus: phage-encoded toxins, the high-virulence phenotype, and clone emergence.</title>
        <authorList>
            <person name="Beres S.B."/>
            <person name="Sylva G.L."/>
            <person name="Barbian K.D."/>
            <person name="Lei B."/>
            <person name="Hoff J.S."/>
            <person name="Mammarella N.D."/>
            <person name="Liu M.Y."/>
            <person name="Smoot J.C."/>
            <person name="Porcella S.F."/>
            <person name="Parkins L.D."/>
            <person name="Campbell D.S."/>
            <person name="Smith T.M."/>
            <person name="McCormick J.K."/>
            <person name="Leung D.Y."/>
            <person name="Schlievert P.M."/>
            <person name="Musser J.M."/>
        </authorList>
    </citation>
    <scope>NUCLEOTIDE SEQUENCE [LARGE SCALE GENOMIC DNA]</scope>
    <source>
        <strain evidence="3">ATCC BAA-595 / MGAS315</strain>
    </source>
</reference>
<evidence type="ECO:0000256" key="1">
    <source>
        <dbReference type="SAM" id="Phobius"/>
    </source>
</evidence>
<proteinExistence type="predicted"/>
<dbReference type="AlphaFoldDB" id="A0A0H2UUS0"/>
<organism evidence="2 3">
    <name type="scientific">Streptococcus pyogenes serotype M3 (strain ATCC BAA-595 / MGAS315)</name>
    <dbReference type="NCBI Taxonomy" id="198466"/>
    <lineage>
        <taxon>Bacteria</taxon>
        <taxon>Bacillati</taxon>
        <taxon>Bacillota</taxon>
        <taxon>Bacilli</taxon>
        <taxon>Lactobacillales</taxon>
        <taxon>Streptococcaceae</taxon>
        <taxon>Streptococcus</taxon>
    </lineage>
</organism>
<gene>
    <name evidence="2" type="ordered locus">SpyM3_0863</name>
</gene>
<feature type="transmembrane region" description="Helical" evidence="1">
    <location>
        <begin position="121"/>
        <end position="150"/>
    </location>
</feature>
<evidence type="ECO:0000313" key="3">
    <source>
        <dbReference type="Proteomes" id="UP000000564"/>
    </source>
</evidence>
<feature type="transmembrane region" description="Helical" evidence="1">
    <location>
        <begin position="60"/>
        <end position="80"/>
    </location>
</feature>
<dbReference type="Gene3D" id="1.10.1760.20">
    <property type="match status" value="1"/>
</dbReference>